<organism evidence="2 3">
    <name type="scientific">Littorina saxatilis</name>
    <dbReference type="NCBI Taxonomy" id="31220"/>
    <lineage>
        <taxon>Eukaryota</taxon>
        <taxon>Metazoa</taxon>
        <taxon>Spiralia</taxon>
        <taxon>Lophotrochozoa</taxon>
        <taxon>Mollusca</taxon>
        <taxon>Gastropoda</taxon>
        <taxon>Caenogastropoda</taxon>
        <taxon>Littorinimorpha</taxon>
        <taxon>Littorinoidea</taxon>
        <taxon>Littorinidae</taxon>
        <taxon>Littorina</taxon>
    </lineage>
</organism>
<feature type="chain" id="PRO_5042828013" evidence="1">
    <location>
        <begin position="18"/>
        <end position="105"/>
    </location>
</feature>
<evidence type="ECO:0000256" key="1">
    <source>
        <dbReference type="SAM" id="SignalP"/>
    </source>
</evidence>
<dbReference type="EMBL" id="JBAMIC010000022">
    <property type="protein sequence ID" value="KAK7091239.1"/>
    <property type="molecule type" value="Genomic_DNA"/>
</dbReference>
<accession>A0AAN9AR80</accession>
<gene>
    <name evidence="2" type="ORF">V1264_008951</name>
</gene>
<comment type="caution">
    <text evidence="2">The sequence shown here is derived from an EMBL/GenBank/DDBJ whole genome shotgun (WGS) entry which is preliminary data.</text>
</comment>
<dbReference type="Proteomes" id="UP001374579">
    <property type="component" value="Unassembled WGS sequence"/>
</dbReference>
<proteinExistence type="predicted"/>
<keyword evidence="3" id="KW-1185">Reference proteome</keyword>
<evidence type="ECO:0000313" key="2">
    <source>
        <dbReference type="EMBL" id="KAK7091239.1"/>
    </source>
</evidence>
<evidence type="ECO:0000313" key="3">
    <source>
        <dbReference type="Proteomes" id="UP001374579"/>
    </source>
</evidence>
<name>A0AAN9AR80_9CAEN</name>
<keyword evidence="1" id="KW-0732">Signal</keyword>
<dbReference type="AlphaFoldDB" id="A0AAN9AR80"/>
<reference evidence="2 3" key="1">
    <citation type="submission" date="2024-02" db="EMBL/GenBank/DDBJ databases">
        <title>Chromosome-scale genome assembly of the rough periwinkle Littorina saxatilis.</title>
        <authorList>
            <person name="De Jode A."/>
            <person name="Faria R."/>
            <person name="Formenti G."/>
            <person name="Sims Y."/>
            <person name="Smith T.P."/>
            <person name="Tracey A."/>
            <person name="Wood J.M.D."/>
            <person name="Zagrodzka Z.B."/>
            <person name="Johannesson K."/>
            <person name="Butlin R.K."/>
            <person name="Leder E.H."/>
        </authorList>
    </citation>
    <scope>NUCLEOTIDE SEQUENCE [LARGE SCALE GENOMIC DNA]</scope>
    <source>
        <strain evidence="2">Snail1</strain>
        <tissue evidence="2">Muscle</tissue>
    </source>
</reference>
<feature type="signal peptide" evidence="1">
    <location>
        <begin position="1"/>
        <end position="17"/>
    </location>
</feature>
<dbReference type="PROSITE" id="PS51257">
    <property type="entry name" value="PROKAR_LIPOPROTEIN"/>
    <property type="match status" value="1"/>
</dbReference>
<protein>
    <submittedName>
        <fullName evidence="2">Uncharacterized protein</fullName>
    </submittedName>
</protein>
<sequence length="105" mass="11279">MLTKLIVVCCILVATNALPTTQPTACATVGCAPVTTETCKYGVIVPGQNGCCDTCCDFCRFSSRQLGEHCHHFVFLAPNYGPHCRSSLFCDHETDTCVHLSHAVG</sequence>